<comment type="caution">
    <text evidence="2">The sequence shown here is derived from an EMBL/GenBank/DDBJ whole genome shotgun (WGS) entry which is preliminary data.</text>
</comment>
<sequence length="167" mass="18632">MTIKTYALLFLLFLVSATGICQQSQETDTTSHLKSGFYILNDSVGVKVFVPSFNKTQYVNTKTLIPITAIKKCSTVGIGATFGNTGEKQFGLNLTFTPNGDIKMQIATDIAFEERKSIGLFIDNKIINGFYVNSKIRNGNYFLALNLPFAEIKKLEKKINTELKKKK</sequence>
<accession>A0ABN0RTI6</accession>
<reference evidence="2 3" key="1">
    <citation type="journal article" date="2014" name="Genome Announc.">
        <title>Draft Genome Sequence of the Carrageenan-Degrading Bacterium Cellulophaga sp. Strain KL-A, Isolated from Decaying Marine Algae.</title>
        <authorList>
            <person name="Shan D."/>
            <person name="Ying J."/>
            <person name="Li X."/>
            <person name="Gao Z."/>
            <person name="Wei G."/>
            <person name="Shao Z."/>
        </authorList>
    </citation>
    <scope>NUCLEOTIDE SEQUENCE [LARGE SCALE GENOMIC DNA]</scope>
    <source>
        <strain evidence="2 3">KL-A</strain>
    </source>
</reference>
<evidence type="ECO:0000313" key="2">
    <source>
        <dbReference type="EMBL" id="EWH15206.1"/>
    </source>
</evidence>
<keyword evidence="1" id="KW-0732">Signal</keyword>
<dbReference type="RefSeq" id="WP_013621494.1">
    <property type="nucleotide sequence ID" value="NZ_ARZX01000001.1"/>
</dbReference>
<organism evidence="2 3">
    <name type="scientific">Cellulophaga geojensis KL-A</name>
    <dbReference type="NCBI Taxonomy" id="1328323"/>
    <lineage>
        <taxon>Bacteria</taxon>
        <taxon>Pseudomonadati</taxon>
        <taxon>Bacteroidota</taxon>
        <taxon>Flavobacteriia</taxon>
        <taxon>Flavobacteriales</taxon>
        <taxon>Flavobacteriaceae</taxon>
        <taxon>Cellulophaga</taxon>
    </lineage>
</organism>
<keyword evidence="3" id="KW-1185">Reference proteome</keyword>
<feature type="chain" id="PRO_5047515692" evidence="1">
    <location>
        <begin position="24"/>
        <end position="167"/>
    </location>
</feature>
<proteinExistence type="predicted"/>
<evidence type="ECO:0000313" key="3">
    <source>
        <dbReference type="Proteomes" id="UP000019275"/>
    </source>
</evidence>
<gene>
    <name evidence="2" type="ORF">KLA_01565</name>
</gene>
<name>A0ABN0RTI6_9FLAO</name>
<dbReference type="Proteomes" id="UP000019275">
    <property type="component" value="Unassembled WGS sequence"/>
</dbReference>
<protein>
    <submittedName>
        <fullName evidence="2">Uncharacterized protein</fullName>
    </submittedName>
</protein>
<evidence type="ECO:0000256" key="1">
    <source>
        <dbReference type="SAM" id="SignalP"/>
    </source>
</evidence>
<dbReference type="EMBL" id="ARZX01000001">
    <property type="protein sequence ID" value="EWH15206.1"/>
    <property type="molecule type" value="Genomic_DNA"/>
</dbReference>
<feature type="signal peptide" evidence="1">
    <location>
        <begin position="1"/>
        <end position="23"/>
    </location>
</feature>